<evidence type="ECO:0000313" key="2">
    <source>
        <dbReference type="Proteomes" id="UP000503640"/>
    </source>
</evidence>
<accession>A0A7I9VM02</accession>
<dbReference type="AlphaFoldDB" id="A0A7I9VM02"/>
<proteinExistence type="predicted"/>
<keyword evidence="2" id="KW-1185">Reference proteome</keyword>
<dbReference type="RefSeq" id="WP_176064929.1">
    <property type="nucleotide sequence ID" value="NZ_BJTG01000004.1"/>
</dbReference>
<name>A0A7I9VM02_9BACT</name>
<evidence type="ECO:0000313" key="1">
    <source>
        <dbReference type="EMBL" id="GEJ57434.1"/>
    </source>
</evidence>
<dbReference type="Proteomes" id="UP000503640">
    <property type="component" value="Unassembled WGS sequence"/>
</dbReference>
<reference evidence="2" key="1">
    <citation type="journal article" date="2020" name="Appl. Environ. Microbiol.">
        <title>Diazotrophic Anaeromyxobacter Isolates from Soils.</title>
        <authorList>
            <person name="Masuda Y."/>
            <person name="Yamanaka H."/>
            <person name="Xu Z.X."/>
            <person name="Shiratori Y."/>
            <person name="Aono T."/>
            <person name="Amachi S."/>
            <person name="Senoo K."/>
            <person name="Itoh H."/>
        </authorList>
    </citation>
    <scope>NUCLEOTIDE SEQUENCE [LARGE SCALE GENOMIC DNA]</scope>
    <source>
        <strain evidence="2">R267</strain>
    </source>
</reference>
<protein>
    <submittedName>
        <fullName evidence="1">Uncharacterized protein</fullName>
    </submittedName>
</protein>
<gene>
    <name evidence="1" type="ORF">AMYX_21750</name>
</gene>
<comment type="caution">
    <text evidence="1">The sequence shown here is derived from an EMBL/GenBank/DDBJ whole genome shotgun (WGS) entry which is preliminary data.</text>
</comment>
<organism evidence="1 2">
    <name type="scientific">Anaeromyxobacter diazotrophicus</name>
    <dbReference type="NCBI Taxonomy" id="2590199"/>
    <lineage>
        <taxon>Bacteria</taxon>
        <taxon>Pseudomonadati</taxon>
        <taxon>Myxococcota</taxon>
        <taxon>Myxococcia</taxon>
        <taxon>Myxococcales</taxon>
        <taxon>Cystobacterineae</taxon>
        <taxon>Anaeromyxobacteraceae</taxon>
        <taxon>Anaeromyxobacter</taxon>
    </lineage>
</organism>
<dbReference type="EMBL" id="BJTG01000004">
    <property type="protein sequence ID" value="GEJ57434.1"/>
    <property type="molecule type" value="Genomic_DNA"/>
</dbReference>
<sequence>MKAAARLVLLGGAVALGLFLFRANPREVTLVYGVAGSGATGLEVELVRGEAEVVRRAELRVGPDGQASHRVRLPDGAYRARLRLLGPGAPRELERSFTVSESGTVVIPAS</sequence>